<dbReference type="SUPFAM" id="SSF48208">
    <property type="entry name" value="Six-hairpin glycosidases"/>
    <property type="match status" value="4"/>
</dbReference>
<keyword evidence="10" id="KW-1185">Reference proteome</keyword>
<dbReference type="InterPro" id="IPR012341">
    <property type="entry name" value="6hp_glycosidase-like_sf"/>
</dbReference>
<dbReference type="InterPro" id="IPR001661">
    <property type="entry name" value="Glyco_hydro_37"/>
</dbReference>
<dbReference type="PROSITE" id="PS00928">
    <property type="entry name" value="TREHALASE_2"/>
    <property type="match status" value="1"/>
</dbReference>
<feature type="region of interest" description="Disordered" evidence="8">
    <location>
        <begin position="657"/>
        <end position="682"/>
    </location>
</feature>
<dbReference type="GO" id="GO:0004555">
    <property type="term" value="F:alpha,alpha-trehalase activity"/>
    <property type="evidence" value="ECO:0007669"/>
    <property type="project" value="UniProtKB-EC"/>
</dbReference>
<dbReference type="Pfam" id="PF01204">
    <property type="entry name" value="Trehalase"/>
    <property type="match status" value="4"/>
</dbReference>
<evidence type="ECO:0000256" key="5">
    <source>
        <dbReference type="ARBA" id="ARBA00022801"/>
    </source>
</evidence>
<evidence type="ECO:0000256" key="2">
    <source>
        <dbReference type="ARBA" id="ARBA00005615"/>
    </source>
</evidence>
<dbReference type="AlphaFoldDB" id="A0AAN9TQ68"/>
<feature type="compositionally biased region" description="Basic and acidic residues" evidence="8">
    <location>
        <begin position="657"/>
        <end position="673"/>
    </location>
</feature>
<comment type="caution">
    <text evidence="9">The sequence shown here is derived from an EMBL/GenBank/DDBJ whole genome shotgun (WGS) entry which is preliminary data.</text>
</comment>
<evidence type="ECO:0000313" key="10">
    <source>
        <dbReference type="Proteomes" id="UP001367676"/>
    </source>
</evidence>
<dbReference type="Gene3D" id="1.50.10.10">
    <property type="match status" value="4"/>
</dbReference>
<dbReference type="InterPro" id="IPR018232">
    <property type="entry name" value="Glyco_hydro_37_CS"/>
</dbReference>
<evidence type="ECO:0000313" key="9">
    <source>
        <dbReference type="EMBL" id="KAK7601857.1"/>
    </source>
</evidence>
<feature type="compositionally biased region" description="Basic and acidic residues" evidence="8">
    <location>
        <begin position="467"/>
        <end position="483"/>
    </location>
</feature>
<dbReference type="PANTHER" id="PTHR23403">
    <property type="entry name" value="TREHALASE"/>
    <property type="match status" value="1"/>
</dbReference>
<name>A0AAN9TQ68_9HEMI</name>
<evidence type="ECO:0000256" key="6">
    <source>
        <dbReference type="ARBA" id="ARBA00023295"/>
    </source>
</evidence>
<comment type="similarity">
    <text evidence="2 7">Belongs to the glycosyl hydrolase 37 family.</text>
</comment>
<dbReference type="PRINTS" id="PR00744">
    <property type="entry name" value="GLHYDRLASE37"/>
</dbReference>
<evidence type="ECO:0000256" key="7">
    <source>
        <dbReference type="RuleBase" id="RU361180"/>
    </source>
</evidence>
<protein>
    <recommendedName>
        <fullName evidence="4 7">Trehalase</fullName>
        <ecNumber evidence="3 7">3.2.1.28</ecNumber>
    </recommendedName>
    <alternativeName>
        <fullName evidence="7">Alpha-trehalose glucohydrolase</fullName>
    </alternativeName>
</protein>
<evidence type="ECO:0000256" key="4">
    <source>
        <dbReference type="ARBA" id="ARBA00019905"/>
    </source>
</evidence>
<reference evidence="9 10" key="1">
    <citation type="submission" date="2024-03" db="EMBL/GenBank/DDBJ databases">
        <title>Adaptation during the transition from Ophiocordyceps entomopathogen to insect associate is accompanied by gene loss and intensified selection.</title>
        <authorList>
            <person name="Ward C.M."/>
            <person name="Onetto C.A."/>
            <person name="Borneman A.R."/>
        </authorList>
    </citation>
    <scope>NUCLEOTIDE SEQUENCE [LARGE SCALE GENOMIC DNA]</scope>
    <source>
        <strain evidence="9">AWRI1</strain>
        <tissue evidence="9">Single Adult Female</tissue>
    </source>
</reference>
<dbReference type="EMBL" id="JBBCAQ010000010">
    <property type="protein sequence ID" value="KAK7601857.1"/>
    <property type="molecule type" value="Genomic_DNA"/>
</dbReference>
<evidence type="ECO:0000256" key="8">
    <source>
        <dbReference type="SAM" id="MobiDB-lite"/>
    </source>
</evidence>
<organism evidence="9 10">
    <name type="scientific">Parthenolecanium corni</name>
    <dbReference type="NCBI Taxonomy" id="536013"/>
    <lineage>
        <taxon>Eukaryota</taxon>
        <taxon>Metazoa</taxon>
        <taxon>Ecdysozoa</taxon>
        <taxon>Arthropoda</taxon>
        <taxon>Hexapoda</taxon>
        <taxon>Insecta</taxon>
        <taxon>Pterygota</taxon>
        <taxon>Neoptera</taxon>
        <taxon>Paraneoptera</taxon>
        <taxon>Hemiptera</taxon>
        <taxon>Sternorrhyncha</taxon>
        <taxon>Coccoidea</taxon>
        <taxon>Coccidae</taxon>
        <taxon>Parthenolecanium</taxon>
    </lineage>
</organism>
<dbReference type="Proteomes" id="UP001367676">
    <property type="component" value="Unassembled WGS sequence"/>
</dbReference>
<comment type="catalytic activity">
    <reaction evidence="1 7">
        <text>alpha,alpha-trehalose + H2O = alpha-D-glucose + beta-D-glucose</text>
        <dbReference type="Rhea" id="RHEA:32675"/>
        <dbReference type="ChEBI" id="CHEBI:15377"/>
        <dbReference type="ChEBI" id="CHEBI:15903"/>
        <dbReference type="ChEBI" id="CHEBI:16551"/>
        <dbReference type="ChEBI" id="CHEBI:17925"/>
        <dbReference type="EC" id="3.2.1.28"/>
    </reaction>
</comment>
<keyword evidence="6 7" id="KW-0326">Glycosidase</keyword>
<dbReference type="GO" id="GO:0005993">
    <property type="term" value="P:trehalose catabolic process"/>
    <property type="evidence" value="ECO:0007669"/>
    <property type="project" value="TreeGrafter"/>
</dbReference>
<evidence type="ECO:0000256" key="1">
    <source>
        <dbReference type="ARBA" id="ARBA00001576"/>
    </source>
</evidence>
<dbReference type="InterPro" id="IPR008928">
    <property type="entry name" value="6-hairpin_glycosidase_sf"/>
</dbReference>
<dbReference type="EC" id="3.2.1.28" evidence="3 7"/>
<dbReference type="PANTHER" id="PTHR23403:SF1">
    <property type="entry name" value="TREHALASE"/>
    <property type="match status" value="1"/>
</dbReference>
<accession>A0AAN9TQ68</accession>
<evidence type="ECO:0000256" key="3">
    <source>
        <dbReference type="ARBA" id="ARBA00012757"/>
    </source>
</evidence>
<sequence length="682" mass="77720">MYNQPHSFPFNNLLNVFKEYHKTFSFVTPKVLPLYDFNSQILDHNLVSLQSYKENEGQCVPDCDSKIFCDGDILHEVQIRKIYEDSKDFVDAKLKFPEKVIIKKYEDLTKQYGRLSDDLLKQFLNENFYNPTDARHMGLDNWSPPDYRNNPSIVENIRDTAYKKFALSLNARWVELAAKVSKDVEDNPDRYSLIYLPNGFIKVLWNEEIGVWLDWDLKANKSRNYFFPSNLTPLWTSSYDNLKTGLVEKVMVYLLKNGIIRLDLSTPFWAIPTSLKQTGEQWDYPNGWAPLQAIVIQGLERTGHPMARYIAFNMAQKWIRTTYAGFQENATMFEKSDQFTSTMEYWETYYAFRGLLVNMLFDTARGIILNFAKLIEKYGFVPQSNRVYFSRRPQTPMLVIPTSKDVTGEAWDYPFGSPLLNLFVIEGLQSTGQIQAMEIALKLARRMVKTCYEGYTVHNTLFKEYDATRPGSKREPPDQKNSKYSESGYAPTNGAVLVLLKLYGHLLKSTDYDNFIPCTSVKRVLEGEIRLIVKGSESKMNVKYPNLPKNAWIMTREKLAPGTVLQKAYGILDKYKLSRTFFVKTDQNSCDLAESSSSEHTHSAAPTSGSTVNSSTRKPAKKTTQKTKVVAGNLVPTIAPSLPAGISIGHDEAIVKPEAQADAKTPSESKVTSEQKAVTVTV</sequence>
<dbReference type="SUPFAM" id="SSF50814">
    <property type="entry name" value="Lipocalins"/>
    <property type="match status" value="1"/>
</dbReference>
<dbReference type="InterPro" id="IPR012674">
    <property type="entry name" value="Calycin"/>
</dbReference>
<proteinExistence type="inferred from homology"/>
<gene>
    <name evidence="9" type="ORF">V9T40_009298</name>
</gene>
<keyword evidence="5 7" id="KW-0378">Hydrolase</keyword>
<feature type="region of interest" description="Disordered" evidence="8">
    <location>
        <begin position="593"/>
        <end position="628"/>
    </location>
</feature>
<feature type="region of interest" description="Disordered" evidence="8">
    <location>
        <begin position="467"/>
        <end position="487"/>
    </location>
</feature>